<evidence type="ECO:0000259" key="7">
    <source>
        <dbReference type="Pfam" id="PF00248"/>
    </source>
</evidence>
<dbReference type="Pfam" id="PF00248">
    <property type="entry name" value="Aldo_ket_red"/>
    <property type="match status" value="1"/>
</dbReference>
<evidence type="ECO:0000313" key="8">
    <source>
        <dbReference type="EMBL" id="KAJ3050293.1"/>
    </source>
</evidence>
<dbReference type="InterPro" id="IPR018170">
    <property type="entry name" value="Aldo/ket_reductase_CS"/>
</dbReference>
<evidence type="ECO:0000256" key="5">
    <source>
        <dbReference type="PIRSR" id="PIRSR000097-2"/>
    </source>
</evidence>
<feature type="binding site" evidence="5">
    <location>
        <position position="115"/>
    </location>
    <ligand>
        <name>substrate</name>
    </ligand>
</feature>
<proteinExistence type="inferred from homology"/>
<dbReference type="InterPro" id="IPR036812">
    <property type="entry name" value="NAD(P)_OxRdtase_dom_sf"/>
</dbReference>
<comment type="caution">
    <text evidence="8">The sequence shown here is derived from an EMBL/GenBank/DDBJ whole genome shotgun (WGS) entry which is preliminary data.</text>
</comment>
<evidence type="ECO:0000256" key="3">
    <source>
        <dbReference type="ARBA" id="ARBA00023002"/>
    </source>
</evidence>
<dbReference type="CDD" id="cd19071">
    <property type="entry name" value="AKR_AKR1-5-like"/>
    <property type="match status" value="1"/>
</dbReference>
<dbReference type="PRINTS" id="PR00069">
    <property type="entry name" value="ALDKETRDTASE"/>
</dbReference>
<dbReference type="InterPro" id="IPR020471">
    <property type="entry name" value="AKR"/>
</dbReference>
<dbReference type="PIRSF" id="PIRSF000097">
    <property type="entry name" value="AKR"/>
    <property type="match status" value="1"/>
</dbReference>
<dbReference type="AlphaFoldDB" id="A0AAD5SC16"/>
<accession>A0AAD5SC16</accession>
<dbReference type="InterPro" id="IPR023210">
    <property type="entry name" value="NADP_OxRdtase_dom"/>
</dbReference>
<keyword evidence="9" id="KW-1185">Reference proteome</keyword>
<feature type="active site" description="Proton donor" evidence="4">
    <location>
        <position position="53"/>
    </location>
</feature>
<protein>
    <recommendedName>
        <fullName evidence="7">NADP-dependent oxidoreductase domain-containing protein</fullName>
    </recommendedName>
</protein>
<dbReference type="FunFam" id="3.20.20.100:FF:000006">
    <property type="entry name" value="Aldo-keto reductase family 1 member A1"/>
    <property type="match status" value="1"/>
</dbReference>
<keyword evidence="2" id="KW-0521">NADP</keyword>
<evidence type="ECO:0000256" key="6">
    <source>
        <dbReference type="PIRSR" id="PIRSR000097-3"/>
    </source>
</evidence>
<evidence type="ECO:0000256" key="2">
    <source>
        <dbReference type="ARBA" id="ARBA00022857"/>
    </source>
</evidence>
<evidence type="ECO:0000256" key="4">
    <source>
        <dbReference type="PIRSR" id="PIRSR000097-1"/>
    </source>
</evidence>
<reference evidence="8" key="1">
    <citation type="submission" date="2020-05" db="EMBL/GenBank/DDBJ databases">
        <title>Phylogenomic resolution of chytrid fungi.</title>
        <authorList>
            <person name="Stajich J.E."/>
            <person name="Amses K."/>
            <person name="Simmons R."/>
            <person name="Seto K."/>
            <person name="Myers J."/>
            <person name="Bonds A."/>
            <person name="Quandt C.A."/>
            <person name="Barry K."/>
            <person name="Liu P."/>
            <person name="Grigoriev I."/>
            <person name="Longcore J.E."/>
            <person name="James T.Y."/>
        </authorList>
    </citation>
    <scope>NUCLEOTIDE SEQUENCE</scope>
    <source>
        <strain evidence="8">JEL0318</strain>
    </source>
</reference>
<dbReference type="GO" id="GO:0016491">
    <property type="term" value="F:oxidoreductase activity"/>
    <property type="evidence" value="ECO:0007669"/>
    <property type="project" value="UniProtKB-KW"/>
</dbReference>
<name>A0AAD5SC16_9FUNG</name>
<dbReference type="EMBL" id="JADGJD010000531">
    <property type="protein sequence ID" value="KAJ3050293.1"/>
    <property type="molecule type" value="Genomic_DNA"/>
</dbReference>
<dbReference type="Gene3D" id="3.20.20.100">
    <property type="entry name" value="NADP-dependent oxidoreductase domain"/>
    <property type="match status" value="1"/>
</dbReference>
<comment type="similarity">
    <text evidence="1">Belongs to the aldo/keto reductase family.</text>
</comment>
<dbReference type="PROSITE" id="PS00063">
    <property type="entry name" value="ALDOKETO_REDUCTASE_3"/>
    <property type="match status" value="1"/>
</dbReference>
<evidence type="ECO:0000313" key="9">
    <source>
        <dbReference type="Proteomes" id="UP001212841"/>
    </source>
</evidence>
<evidence type="ECO:0000256" key="1">
    <source>
        <dbReference type="ARBA" id="ARBA00007905"/>
    </source>
</evidence>
<dbReference type="SUPFAM" id="SSF51430">
    <property type="entry name" value="NAD(P)-linked oxidoreductase"/>
    <property type="match status" value="1"/>
</dbReference>
<sequence length="304" mass="34097">MPLSTQTTFKLNTGAEIPAVGLGTWQSKPGEVRAAVRAAIEAGYKHIDGAWIYGNEKEIGDELQDLFKEGKIKREELFYTSKLWNTFHKPADVARGVEESLKNTQLGYLDLLLIHWPLAWKSGEDKFPKEGDKWLFEEGVKFIDTWRELEKIVESGKVKAIGLSNFNAAQISELLKDAKIKPAVLQVELHPWLPQPALIRFLHENQIIPTAYSPFATGRGVLEDPTILEVAKKVNKPAANVILSWLVSKGIQVIPKSVTPERIKANFEIFDLPAEEIKKIDSITKRVRNGNLGNIFAEGDYADN</sequence>
<organism evidence="8 9">
    <name type="scientific">Rhizophlyctis rosea</name>
    <dbReference type="NCBI Taxonomy" id="64517"/>
    <lineage>
        <taxon>Eukaryota</taxon>
        <taxon>Fungi</taxon>
        <taxon>Fungi incertae sedis</taxon>
        <taxon>Chytridiomycota</taxon>
        <taxon>Chytridiomycota incertae sedis</taxon>
        <taxon>Chytridiomycetes</taxon>
        <taxon>Rhizophlyctidales</taxon>
        <taxon>Rhizophlyctidaceae</taxon>
        <taxon>Rhizophlyctis</taxon>
    </lineage>
</organism>
<dbReference type="Proteomes" id="UP001212841">
    <property type="component" value="Unassembled WGS sequence"/>
</dbReference>
<gene>
    <name evidence="8" type="ORF">HK097_008746</name>
</gene>
<feature type="site" description="Lowers pKa of active site Tyr" evidence="6">
    <location>
        <position position="82"/>
    </location>
</feature>
<dbReference type="PANTHER" id="PTHR11732">
    <property type="entry name" value="ALDO/KETO REDUCTASE"/>
    <property type="match status" value="1"/>
</dbReference>
<keyword evidence="3" id="KW-0560">Oxidoreductase</keyword>
<dbReference type="PROSITE" id="PS00062">
    <property type="entry name" value="ALDOKETO_REDUCTASE_2"/>
    <property type="match status" value="1"/>
</dbReference>
<feature type="domain" description="NADP-dependent oxidoreductase" evidence="7">
    <location>
        <begin position="20"/>
        <end position="284"/>
    </location>
</feature>